<evidence type="ECO:0000313" key="3">
    <source>
        <dbReference type="Proteomes" id="UP001338582"/>
    </source>
</evidence>
<dbReference type="Proteomes" id="UP001338582">
    <property type="component" value="Chromosome 4"/>
</dbReference>
<organism evidence="2 3">
    <name type="scientific">Australozyma saopauloensis</name>
    <dbReference type="NCBI Taxonomy" id="291208"/>
    <lineage>
        <taxon>Eukaryota</taxon>
        <taxon>Fungi</taxon>
        <taxon>Dikarya</taxon>
        <taxon>Ascomycota</taxon>
        <taxon>Saccharomycotina</taxon>
        <taxon>Pichiomycetes</taxon>
        <taxon>Metschnikowiaceae</taxon>
        <taxon>Australozyma</taxon>
    </lineage>
</organism>
<evidence type="ECO:0008006" key="4">
    <source>
        <dbReference type="Google" id="ProtNLM"/>
    </source>
</evidence>
<dbReference type="RefSeq" id="XP_062878297.1">
    <property type="nucleotide sequence ID" value="XM_063022227.1"/>
</dbReference>
<gene>
    <name evidence="2" type="ORF">PUMCH_003251</name>
</gene>
<feature type="region of interest" description="Disordered" evidence="1">
    <location>
        <begin position="1"/>
        <end position="61"/>
    </location>
</feature>
<feature type="compositionally biased region" description="Polar residues" evidence="1">
    <location>
        <begin position="17"/>
        <end position="34"/>
    </location>
</feature>
<dbReference type="AlphaFoldDB" id="A0AAX4HBL3"/>
<dbReference type="KEGG" id="asau:88174315"/>
<protein>
    <recommendedName>
        <fullName evidence="4">Securin</fullName>
    </recommendedName>
</protein>
<evidence type="ECO:0000313" key="2">
    <source>
        <dbReference type="EMBL" id="WPK25915.1"/>
    </source>
</evidence>
<reference evidence="2 3" key="1">
    <citation type="submission" date="2023-10" db="EMBL/GenBank/DDBJ databases">
        <title>Draft Genome Sequence of Candida saopaulonensis from a very Premature Infant with Sepsis.</title>
        <authorList>
            <person name="Ning Y."/>
            <person name="Dai R."/>
            <person name="Xiao M."/>
            <person name="Xu Y."/>
            <person name="Yan Q."/>
            <person name="Zhang L."/>
        </authorList>
    </citation>
    <scope>NUCLEOTIDE SEQUENCE [LARGE SCALE GENOMIC DNA]</scope>
    <source>
        <strain evidence="2 3">19XY460</strain>
    </source>
</reference>
<evidence type="ECO:0000256" key="1">
    <source>
        <dbReference type="SAM" id="MobiDB-lite"/>
    </source>
</evidence>
<keyword evidence="3" id="KW-1185">Reference proteome</keyword>
<accession>A0AAX4HBL3</accession>
<feature type="compositionally biased region" description="Basic and acidic residues" evidence="1">
    <location>
        <begin position="124"/>
        <end position="137"/>
    </location>
</feature>
<dbReference type="EMBL" id="CP138897">
    <property type="protein sequence ID" value="WPK25915.1"/>
    <property type="molecule type" value="Genomic_DNA"/>
</dbReference>
<name>A0AAX4HBL3_9ASCO</name>
<dbReference type="GeneID" id="88174315"/>
<feature type="region of interest" description="Disordered" evidence="1">
    <location>
        <begin position="110"/>
        <end position="137"/>
    </location>
</feature>
<proteinExistence type="predicted"/>
<sequence length="306" mass="34189">MSTHSIIPKDQLDQENQHQNVFTNDRAKNSSANTGKRPLALSSNSNEKRLRVPLSGKNQNLIAPLQRSKSFIPQNIPVSRPQLSGTTQNAAPVLAQKPGLSKSNSTLGFFHQPGKVSTKPARRITRDTNPHKNDVFPPLEAHRAKDLVPLFLTDSIKKHETETLPPLKTNLSDTFTERTASLHASNLPSIAAKGQFRDPVKKSTQSVEDIIEDLAENEDSVEIVPRRDLPALEENITGYTPLSDMELDILRGTRRNRVEQSVDMSFDSSFEESPEDLKQNRIYQAELERSGPVGLSQKDLEELLEF</sequence>